<protein>
    <submittedName>
        <fullName evidence="1">Uncharacterized protein</fullName>
    </submittedName>
</protein>
<keyword evidence="2" id="KW-1185">Reference proteome</keyword>
<gene>
    <name evidence="1" type="ORF">EV695_2459</name>
</gene>
<dbReference type="AlphaFoldDB" id="A0A4R1EWY5"/>
<proteinExistence type="predicted"/>
<accession>A0A4R1EWY5</accession>
<dbReference type="EMBL" id="SMFQ01000004">
    <property type="protein sequence ID" value="TCJ84502.1"/>
    <property type="molecule type" value="Genomic_DNA"/>
</dbReference>
<dbReference type="Proteomes" id="UP000294887">
    <property type="component" value="Unassembled WGS sequence"/>
</dbReference>
<comment type="caution">
    <text evidence="1">The sequence shown here is derived from an EMBL/GenBank/DDBJ whole genome shotgun (WGS) entry which is preliminary data.</text>
</comment>
<organism evidence="1 2">
    <name type="scientific">Cocleimonas flava</name>
    <dbReference type="NCBI Taxonomy" id="634765"/>
    <lineage>
        <taxon>Bacteria</taxon>
        <taxon>Pseudomonadati</taxon>
        <taxon>Pseudomonadota</taxon>
        <taxon>Gammaproteobacteria</taxon>
        <taxon>Thiotrichales</taxon>
        <taxon>Thiotrichaceae</taxon>
        <taxon>Cocleimonas</taxon>
    </lineage>
</organism>
<reference evidence="1 2" key="1">
    <citation type="submission" date="2019-03" db="EMBL/GenBank/DDBJ databases">
        <title>Genomic Encyclopedia of Type Strains, Phase IV (KMG-IV): sequencing the most valuable type-strain genomes for metagenomic binning, comparative biology and taxonomic classification.</title>
        <authorList>
            <person name="Goeker M."/>
        </authorList>
    </citation>
    <scope>NUCLEOTIDE SEQUENCE [LARGE SCALE GENOMIC DNA]</scope>
    <source>
        <strain evidence="1 2">DSM 24830</strain>
    </source>
</reference>
<evidence type="ECO:0000313" key="2">
    <source>
        <dbReference type="Proteomes" id="UP000294887"/>
    </source>
</evidence>
<sequence length="75" mass="8872">MFALLILSNYKFYNQFSIKNDGFYKTSPIFYQISIRIQIKEMLNPSKFIHGVKTGRGKKRIFHSCKISITTKYQT</sequence>
<evidence type="ECO:0000313" key="1">
    <source>
        <dbReference type="EMBL" id="TCJ84502.1"/>
    </source>
</evidence>
<name>A0A4R1EWY5_9GAMM</name>